<dbReference type="PANTHER" id="PTHR46268:SF6">
    <property type="entry name" value="UNIVERSAL STRESS PROTEIN UP12"/>
    <property type="match status" value="1"/>
</dbReference>
<dbReference type="CDD" id="cd00293">
    <property type="entry name" value="USP-like"/>
    <property type="match status" value="1"/>
</dbReference>
<dbReference type="PRINTS" id="PR01438">
    <property type="entry name" value="UNVRSLSTRESS"/>
</dbReference>
<gene>
    <name evidence="3" type="ORF">G0P99_22405</name>
</gene>
<dbReference type="Gene3D" id="3.40.50.620">
    <property type="entry name" value="HUPs"/>
    <property type="match status" value="1"/>
</dbReference>
<evidence type="ECO:0000259" key="2">
    <source>
        <dbReference type="Pfam" id="PF00582"/>
    </source>
</evidence>
<comment type="caution">
    <text evidence="3">The sequence shown here is derived from an EMBL/GenBank/DDBJ whole genome shotgun (WGS) entry which is preliminary data.</text>
</comment>
<proteinExistence type="inferred from homology"/>
<dbReference type="EMBL" id="JAAGOX010000055">
    <property type="protein sequence ID" value="NDW47707.1"/>
    <property type="molecule type" value="Genomic_DNA"/>
</dbReference>
<protein>
    <submittedName>
        <fullName evidence="3">Universal stress protein</fullName>
    </submittedName>
</protein>
<dbReference type="SUPFAM" id="SSF52402">
    <property type="entry name" value="Adenine nucleotide alpha hydrolases-like"/>
    <property type="match status" value="1"/>
</dbReference>
<dbReference type="InterPro" id="IPR006015">
    <property type="entry name" value="Universal_stress_UspA"/>
</dbReference>
<evidence type="ECO:0000313" key="3">
    <source>
        <dbReference type="EMBL" id="NDW47707.1"/>
    </source>
</evidence>
<accession>A0A6B2NYE1</accession>
<evidence type="ECO:0000256" key="1">
    <source>
        <dbReference type="ARBA" id="ARBA00008791"/>
    </source>
</evidence>
<dbReference type="AlphaFoldDB" id="A0A6B2NYE1"/>
<comment type="similarity">
    <text evidence="1">Belongs to the universal stress protein A family.</text>
</comment>
<dbReference type="Pfam" id="PF00582">
    <property type="entry name" value="Usp"/>
    <property type="match status" value="1"/>
</dbReference>
<dbReference type="InterPro" id="IPR006016">
    <property type="entry name" value="UspA"/>
</dbReference>
<dbReference type="RefSeq" id="WP_164132706.1">
    <property type="nucleotide sequence ID" value="NZ_JAAGOX010000055.1"/>
</dbReference>
<name>A0A6B2NYE1_9RHOB</name>
<dbReference type="InterPro" id="IPR014729">
    <property type="entry name" value="Rossmann-like_a/b/a_fold"/>
</dbReference>
<feature type="domain" description="UspA" evidence="2">
    <location>
        <begin position="1"/>
        <end position="144"/>
    </location>
</feature>
<sequence>MTTKFVVGYDGSAASRRALDFAMERAAAVGATLIVAHVLEWSPYSFLTPTELEERHKRRGEELARAESHLMAPLKSQLAGQGVSVETVIRYGHVADTICDIATDSGAAQIFVARKGESGLAARVFGSVAGTLAQCAPVPCTIVP</sequence>
<dbReference type="PANTHER" id="PTHR46268">
    <property type="entry name" value="STRESS RESPONSE PROTEIN NHAX"/>
    <property type="match status" value="1"/>
</dbReference>
<organism evidence="3">
    <name type="scientific">Ruegeria sp. PrR005</name>
    <dbReference type="NCBI Taxonomy" id="2706882"/>
    <lineage>
        <taxon>Bacteria</taxon>
        <taxon>Pseudomonadati</taxon>
        <taxon>Pseudomonadota</taxon>
        <taxon>Alphaproteobacteria</taxon>
        <taxon>Rhodobacterales</taxon>
        <taxon>Roseobacteraceae</taxon>
        <taxon>Ruegeria</taxon>
    </lineage>
</organism>
<reference evidence="3" key="1">
    <citation type="submission" date="2020-02" db="EMBL/GenBank/DDBJ databases">
        <title>Delineation of the pyrene-degrading pathway in Roseobacter clade bacteria by genomic analysis.</title>
        <authorList>
            <person name="Zhou H."/>
            <person name="Wang H."/>
        </authorList>
    </citation>
    <scope>NUCLEOTIDE SEQUENCE</scope>
    <source>
        <strain evidence="3">PrR005</strain>
    </source>
</reference>